<dbReference type="NCBIfam" id="NF047798">
    <property type="entry name" value="leader_Chryseo"/>
    <property type="match status" value="1"/>
</dbReference>
<reference evidence="2" key="1">
    <citation type="submission" date="2016-11" db="EMBL/GenBank/DDBJ databases">
        <authorList>
            <person name="Varghese N."/>
            <person name="Submissions S."/>
        </authorList>
    </citation>
    <scope>NUCLEOTIDE SEQUENCE [LARGE SCALE GENOMIC DNA]</scope>
    <source>
        <strain evidence="2">DSM 26899</strain>
    </source>
</reference>
<dbReference type="InterPro" id="IPR058074">
    <property type="entry name" value="Bacteriocin-like"/>
</dbReference>
<evidence type="ECO:0000313" key="2">
    <source>
        <dbReference type="Proteomes" id="UP000184364"/>
    </source>
</evidence>
<protein>
    <submittedName>
        <fullName evidence="1">Uncharacterized protein</fullName>
    </submittedName>
</protein>
<dbReference type="EMBL" id="FRAV01000001">
    <property type="protein sequence ID" value="SHK10006.1"/>
    <property type="molecule type" value="Genomic_DNA"/>
</dbReference>
<accession>A0A1M6PPZ9</accession>
<proteinExistence type="predicted"/>
<dbReference type="AlphaFoldDB" id="A0A1M6PPZ9"/>
<organism evidence="1 2">
    <name type="scientific">Chryseobacterium polytrichastri</name>
    <dbReference type="NCBI Taxonomy" id="1302687"/>
    <lineage>
        <taxon>Bacteria</taxon>
        <taxon>Pseudomonadati</taxon>
        <taxon>Bacteroidota</taxon>
        <taxon>Flavobacteriia</taxon>
        <taxon>Flavobacteriales</taxon>
        <taxon>Weeksellaceae</taxon>
        <taxon>Chryseobacterium group</taxon>
        <taxon>Chryseobacterium</taxon>
    </lineage>
</organism>
<evidence type="ECO:0000313" key="1">
    <source>
        <dbReference type="EMBL" id="SHK10006.1"/>
    </source>
</evidence>
<dbReference type="Proteomes" id="UP000184364">
    <property type="component" value="Unassembled WGS sequence"/>
</dbReference>
<name>A0A1M6PPZ9_9FLAO</name>
<gene>
    <name evidence="1" type="ORF">SAMN05444267_100177</name>
</gene>
<sequence>MKNFKKISREELKKVNGGADKCGPGFILKCDSFGQCDSSTGLEDCICICIHINTPPL</sequence>
<keyword evidence="2" id="KW-1185">Reference proteome</keyword>